<accession>A0ABS6WCG9</accession>
<evidence type="ECO:0000313" key="3">
    <source>
        <dbReference type="Proteomes" id="UP000700815"/>
    </source>
</evidence>
<keyword evidence="3" id="KW-1185">Reference proteome</keyword>
<dbReference type="RefSeq" id="WP_219057846.1">
    <property type="nucleotide sequence ID" value="NZ_JAHBBH010000003.1"/>
</dbReference>
<dbReference type="InterPro" id="IPR019932">
    <property type="entry name" value="CHP03543"/>
</dbReference>
<proteinExistence type="predicted"/>
<feature type="region of interest" description="Disordered" evidence="1">
    <location>
        <begin position="323"/>
        <end position="385"/>
    </location>
</feature>
<dbReference type="Proteomes" id="UP000700815">
    <property type="component" value="Unassembled WGS sequence"/>
</dbReference>
<feature type="compositionally biased region" description="Low complexity" evidence="1">
    <location>
        <begin position="360"/>
        <end position="385"/>
    </location>
</feature>
<dbReference type="NCBIfam" id="TIGR03544">
    <property type="entry name" value="DivI1A_domain"/>
    <property type="match status" value="1"/>
</dbReference>
<sequence length="525" mass="54499">MAQEPDAGRGGALIARAGKRKLGYDTGQVDAFLDRAHALYDSDESALTQRDIQNVSFDMAKDGYDIAQVDAALSRLERAVVDRQTATQIADQGRVAWRAQTEDLYRQIANHVSRAHRARFQDGQKKTPSYDRKQVDRLIDNIVDKVAAELAVDGARRQDVDKFKNVTSASVSSAIFTQRKGKAGYDERQVDYFLNACVQLLSRLESFARVADLDRDDVAAPSAARSAQGVSPLIPSPDAPRPSTGATDDAAKTEAESFDALHKAEQAIFAPAPASPVIPAAASAAPATTTAATVVPPAPEPAAAPAPAPAVPAAPVHVAQPVSEPAAPIPSPVTPVVSAAHDAHDATAEPAPALAVPATSSVEPEAAETPAPAPAEPSSAPAGSSLAQLAHIVEVSQERAAQSAPTAFRPSVPSLDLPSVPDVHVMAAAASAVSASAEHEPVAAESPAAPAAPATSPATASSTRPAAQPPVVQPAVVQPGGKPKQHNDTNLHTLFPQIEENIDVEIPDLSFPSLYGDDQPKKKAQ</sequence>
<evidence type="ECO:0000313" key="2">
    <source>
        <dbReference type="EMBL" id="MBW3091740.1"/>
    </source>
</evidence>
<dbReference type="InterPro" id="IPR019933">
    <property type="entry name" value="DivIVA_domain"/>
</dbReference>
<organism evidence="2 3">
    <name type="scientific">Bifidobacterium miconis</name>
    <dbReference type="NCBI Taxonomy" id="2834435"/>
    <lineage>
        <taxon>Bacteria</taxon>
        <taxon>Bacillati</taxon>
        <taxon>Actinomycetota</taxon>
        <taxon>Actinomycetes</taxon>
        <taxon>Bifidobacteriales</taxon>
        <taxon>Bifidobacteriaceae</taxon>
        <taxon>Bifidobacterium</taxon>
    </lineage>
</organism>
<feature type="compositionally biased region" description="Low complexity" evidence="1">
    <location>
        <begin position="443"/>
        <end position="466"/>
    </location>
</feature>
<dbReference type="EMBL" id="JAHBBH010000003">
    <property type="protein sequence ID" value="MBW3091740.1"/>
    <property type="molecule type" value="Genomic_DNA"/>
</dbReference>
<gene>
    <name evidence="2" type="ORF">KIH79_01975</name>
</gene>
<dbReference type="NCBIfam" id="TIGR03543">
    <property type="entry name" value="divI1A_rptt_fam"/>
    <property type="match status" value="1"/>
</dbReference>
<comment type="caution">
    <text evidence="2">The sequence shown here is derived from an EMBL/GenBank/DDBJ whole genome shotgun (WGS) entry which is preliminary data.</text>
</comment>
<feature type="region of interest" description="Disordered" evidence="1">
    <location>
        <begin position="438"/>
        <end position="492"/>
    </location>
</feature>
<reference evidence="2 3" key="1">
    <citation type="submission" date="2021-05" db="EMBL/GenBank/DDBJ databases">
        <title>Phylogenetic classification of ten novel species belonging to the genus Bifidobacterium comprising B. colchicus sp. nov., B. abeli sp. nov., B. bicoloris sp. nov., B. guerezis sp. nov., B. rosaliae sp. nov., B. santillanensis sp. nov., B. argentati sp. nov., B. amazzoni sp. nov., B. pluviali sp. nov., and B. pinnaculum sp. nov.</title>
        <authorList>
            <person name="Lugli G.A."/>
            <person name="Ruiz Garcia L."/>
            <person name="Margolles A."/>
            <person name="Ventura M."/>
        </authorList>
    </citation>
    <scope>NUCLEOTIDE SEQUENCE [LARGE SCALE GENOMIC DNA]</scope>
    <source>
        <strain evidence="2 3">82T10</strain>
    </source>
</reference>
<feature type="region of interest" description="Disordered" evidence="1">
    <location>
        <begin position="221"/>
        <end position="255"/>
    </location>
</feature>
<protein>
    <submittedName>
        <fullName evidence="2">DivIVA domain-containing protein</fullName>
    </submittedName>
</protein>
<evidence type="ECO:0000256" key="1">
    <source>
        <dbReference type="SAM" id="MobiDB-lite"/>
    </source>
</evidence>
<name>A0ABS6WCG9_9BIFI</name>